<proteinExistence type="predicted"/>
<dbReference type="EMBL" id="JBHSXN010000001">
    <property type="protein sequence ID" value="MFC6952390.1"/>
    <property type="molecule type" value="Genomic_DNA"/>
</dbReference>
<comment type="caution">
    <text evidence="2">The sequence shown here is derived from an EMBL/GenBank/DDBJ whole genome shotgun (WGS) entry which is preliminary data.</text>
</comment>
<evidence type="ECO:0000256" key="1">
    <source>
        <dbReference type="SAM" id="Phobius"/>
    </source>
</evidence>
<keyword evidence="3" id="KW-1185">Reference proteome</keyword>
<feature type="transmembrane region" description="Helical" evidence="1">
    <location>
        <begin position="82"/>
        <end position="104"/>
    </location>
</feature>
<evidence type="ECO:0000313" key="2">
    <source>
        <dbReference type="EMBL" id="MFC6952390.1"/>
    </source>
</evidence>
<dbReference type="AlphaFoldDB" id="A0ABD5V9X9"/>
<protein>
    <submittedName>
        <fullName evidence="2">Uncharacterized protein</fullName>
    </submittedName>
</protein>
<keyword evidence="1" id="KW-0812">Transmembrane</keyword>
<feature type="transmembrane region" description="Helical" evidence="1">
    <location>
        <begin position="12"/>
        <end position="32"/>
    </location>
</feature>
<organism evidence="2 3">
    <name type="scientific">Halorubellus litoreus</name>
    <dbReference type="NCBI Taxonomy" id="755308"/>
    <lineage>
        <taxon>Archaea</taxon>
        <taxon>Methanobacteriati</taxon>
        <taxon>Methanobacteriota</taxon>
        <taxon>Stenosarchaea group</taxon>
        <taxon>Halobacteria</taxon>
        <taxon>Halobacteriales</taxon>
        <taxon>Halorubellaceae</taxon>
        <taxon>Halorubellus</taxon>
    </lineage>
</organism>
<reference evidence="2 3" key="1">
    <citation type="journal article" date="2019" name="Int. J. Syst. Evol. Microbiol.">
        <title>The Global Catalogue of Microorganisms (GCM) 10K type strain sequencing project: providing services to taxonomists for standard genome sequencing and annotation.</title>
        <authorList>
            <consortium name="The Broad Institute Genomics Platform"/>
            <consortium name="The Broad Institute Genome Sequencing Center for Infectious Disease"/>
            <person name="Wu L."/>
            <person name="Ma J."/>
        </authorList>
    </citation>
    <scope>NUCLEOTIDE SEQUENCE [LARGE SCALE GENOMIC DNA]</scope>
    <source>
        <strain evidence="2 3">GX26</strain>
    </source>
</reference>
<feature type="transmembrane region" description="Helical" evidence="1">
    <location>
        <begin position="44"/>
        <end position="61"/>
    </location>
</feature>
<name>A0ABD5V9X9_9EURY</name>
<gene>
    <name evidence="2" type="ORF">ACFQGB_05905</name>
</gene>
<dbReference type="RefSeq" id="WP_336349371.1">
    <property type="nucleotide sequence ID" value="NZ_JAZAQL010000001.1"/>
</dbReference>
<evidence type="ECO:0000313" key="3">
    <source>
        <dbReference type="Proteomes" id="UP001596395"/>
    </source>
</evidence>
<sequence length="105" mass="10938">MASREAPLGRFKVLWMGGFAAAFVGMFVGLGAPDGSQYAAVERLGFLIAALGWGSTGYGLVRYRDALAAVEGHPRSVYGSSTTTNVLTSVPLFWFASAFAAGAVL</sequence>
<keyword evidence="1" id="KW-0472">Membrane</keyword>
<dbReference type="Proteomes" id="UP001596395">
    <property type="component" value="Unassembled WGS sequence"/>
</dbReference>
<keyword evidence="1" id="KW-1133">Transmembrane helix</keyword>
<accession>A0ABD5V9X9</accession>